<sequence length="326" mass="35526">MSYLGDLRAVWGSGVLISVGVGVLLQDESGRVLLQQRGDSGLWGTPGGGLEPGEDFLTAARRELLEETGLECSNLALLGLGEGLVSGPEFYHRYPNGHEVYQVGMRAYGTLPASALEYAAPDDSGETLALAWFELDGLPPLSSNIDRAKLNVLRVRADLPPLPLLPFPEAPPHDDHLTRLRAAVGPRPLFAPGASVLVTDDRERLLLLRHGRTGRWVLPGGKLHPGESFEACARRELAEETGLRAGRLTPVQLLQGPEFRYEDSGAWDSVGVLYRAEGVTGKLTLPQDEVTDARWWSPGELREAELLGMYTRRAVETWRGRASLVP</sequence>
<dbReference type="Gene3D" id="3.90.79.10">
    <property type="entry name" value="Nucleoside Triphosphate Pyrophosphohydrolase"/>
    <property type="match status" value="2"/>
</dbReference>
<dbReference type="RefSeq" id="WP_184026643.1">
    <property type="nucleotide sequence ID" value="NZ_JACHFN010000003.1"/>
</dbReference>
<dbReference type="InterPro" id="IPR000086">
    <property type="entry name" value="NUDIX_hydrolase_dom"/>
</dbReference>
<feature type="domain" description="Nudix hydrolase" evidence="4">
    <location>
        <begin position="16"/>
        <end position="154"/>
    </location>
</feature>
<dbReference type="PROSITE" id="PS51462">
    <property type="entry name" value="NUDIX"/>
    <property type="match status" value="2"/>
</dbReference>
<dbReference type="PRINTS" id="PR00502">
    <property type="entry name" value="NUDIXFAMILY"/>
</dbReference>
<gene>
    <name evidence="5" type="ORF">HNQ09_001152</name>
</gene>
<protein>
    <submittedName>
        <fullName evidence="5">8-oxo-dGTP diphosphatase</fullName>
        <ecNumber evidence="5">3.6.1.55</ecNumber>
    </submittedName>
</protein>
<dbReference type="Pfam" id="PF00293">
    <property type="entry name" value="NUDIX"/>
    <property type="match status" value="2"/>
</dbReference>
<comment type="similarity">
    <text evidence="3">Belongs to the Nudix hydrolase family.</text>
</comment>
<dbReference type="PROSITE" id="PS00893">
    <property type="entry name" value="NUDIX_BOX"/>
    <property type="match status" value="2"/>
</dbReference>
<dbReference type="InterPro" id="IPR015797">
    <property type="entry name" value="NUDIX_hydrolase-like_dom_sf"/>
</dbReference>
<organism evidence="5 6">
    <name type="scientific">Deinococcus budaensis</name>
    <dbReference type="NCBI Taxonomy" id="1665626"/>
    <lineage>
        <taxon>Bacteria</taxon>
        <taxon>Thermotogati</taxon>
        <taxon>Deinococcota</taxon>
        <taxon>Deinococci</taxon>
        <taxon>Deinococcales</taxon>
        <taxon>Deinococcaceae</taxon>
        <taxon>Deinococcus</taxon>
    </lineage>
</organism>
<dbReference type="SUPFAM" id="SSF55811">
    <property type="entry name" value="Nudix"/>
    <property type="match status" value="2"/>
</dbReference>
<evidence type="ECO:0000259" key="4">
    <source>
        <dbReference type="PROSITE" id="PS51462"/>
    </source>
</evidence>
<accession>A0A7W8LPK1</accession>
<comment type="caution">
    <text evidence="5">The sequence shown here is derived from an EMBL/GenBank/DDBJ whole genome shotgun (WGS) entry which is preliminary data.</text>
</comment>
<dbReference type="PANTHER" id="PTHR43046:SF16">
    <property type="entry name" value="ADP-RIBOSE PYROPHOSPHATASE YJHB-RELATED"/>
    <property type="match status" value="1"/>
</dbReference>
<keyword evidence="2 3" id="KW-0378">Hydrolase</keyword>
<dbReference type="EC" id="3.6.1.55" evidence="5"/>
<name>A0A7W8LPK1_9DEIO</name>
<evidence type="ECO:0000256" key="3">
    <source>
        <dbReference type="RuleBase" id="RU003476"/>
    </source>
</evidence>
<feature type="domain" description="Nudix hydrolase" evidence="4">
    <location>
        <begin position="188"/>
        <end position="320"/>
    </location>
</feature>
<dbReference type="PANTHER" id="PTHR43046">
    <property type="entry name" value="GDP-MANNOSE MANNOSYL HYDROLASE"/>
    <property type="match status" value="1"/>
</dbReference>
<reference evidence="5 6" key="1">
    <citation type="submission" date="2020-08" db="EMBL/GenBank/DDBJ databases">
        <title>Genomic Encyclopedia of Type Strains, Phase IV (KMG-IV): sequencing the most valuable type-strain genomes for metagenomic binning, comparative biology and taxonomic classification.</title>
        <authorList>
            <person name="Goeker M."/>
        </authorList>
    </citation>
    <scope>NUCLEOTIDE SEQUENCE [LARGE SCALE GENOMIC DNA]</scope>
    <source>
        <strain evidence="5 6">DSM 101791</strain>
    </source>
</reference>
<comment type="cofactor">
    <cofactor evidence="1">
        <name>Mg(2+)</name>
        <dbReference type="ChEBI" id="CHEBI:18420"/>
    </cofactor>
</comment>
<evidence type="ECO:0000256" key="1">
    <source>
        <dbReference type="ARBA" id="ARBA00001946"/>
    </source>
</evidence>
<dbReference type="GO" id="GO:0035539">
    <property type="term" value="F:8-oxo-7,8-dihydrodeoxyguanosine triphosphate pyrophosphatase activity"/>
    <property type="evidence" value="ECO:0007669"/>
    <property type="project" value="UniProtKB-EC"/>
</dbReference>
<dbReference type="AlphaFoldDB" id="A0A7W8LPK1"/>
<dbReference type="EMBL" id="JACHFN010000003">
    <property type="protein sequence ID" value="MBB5233722.1"/>
    <property type="molecule type" value="Genomic_DNA"/>
</dbReference>
<evidence type="ECO:0000256" key="2">
    <source>
        <dbReference type="ARBA" id="ARBA00022801"/>
    </source>
</evidence>
<evidence type="ECO:0000313" key="5">
    <source>
        <dbReference type="EMBL" id="MBB5233722.1"/>
    </source>
</evidence>
<proteinExistence type="inferred from homology"/>
<evidence type="ECO:0000313" key="6">
    <source>
        <dbReference type="Proteomes" id="UP000525389"/>
    </source>
</evidence>
<dbReference type="InterPro" id="IPR020476">
    <property type="entry name" value="Nudix_hydrolase"/>
</dbReference>
<dbReference type="Proteomes" id="UP000525389">
    <property type="component" value="Unassembled WGS sequence"/>
</dbReference>
<dbReference type="InterPro" id="IPR020084">
    <property type="entry name" value="NUDIX_hydrolase_CS"/>
</dbReference>
<keyword evidence="6" id="KW-1185">Reference proteome</keyword>